<gene>
    <name evidence="1" type="ORF">A6M13_13340</name>
</gene>
<evidence type="ECO:0000313" key="2">
    <source>
        <dbReference type="Proteomes" id="UP000093199"/>
    </source>
</evidence>
<dbReference type="Proteomes" id="UP000093199">
    <property type="component" value="Unassembled WGS sequence"/>
</dbReference>
<dbReference type="AlphaFoldDB" id="A0A1C0YE00"/>
<evidence type="ECO:0000313" key="1">
    <source>
        <dbReference type="EMBL" id="OCS85416.1"/>
    </source>
</evidence>
<sequence length="70" mass="8081">MRHRDKKRIVDGNKKRLEQNPICDENVLVRPLYGVAPNAENILQQLSLLKDISFVTISLFCLTLFLAELE</sequence>
<organism evidence="1 2">
    <name type="scientific">Caryophanon tenue</name>
    <dbReference type="NCBI Taxonomy" id="33978"/>
    <lineage>
        <taxon>Bacteria</taxon>
        <taxon>Bacillati</taxon>
        <taxon>Bacillota</taxon>
        <taxon>Bacilli</taxon>
        <taxon>Bacillales</taxon>
        <taxon>Caryophanaceae</taxon>
        <taxon>Caryophanon</taxon>
    </lineage>
</organism>
<accession>A0A1C0YE00</accession>
<keyword evidence="2" id="KW-1185">Reference proteome</keyword>
<protein>
    <submittedName>
        <fullName evidence="1">Uncharacterized protein</fullName>
    </submittedName>
</protein>
<comment type="caution">
    <text evidence="1">The sequence shown here is derived from an EMBL/GenBank/DDBJ whole genome shotgun (WGS) entry which is preliminary data.</text>
</comment>
<proteinExistence type="predicted"/>
<dbReference type="RefSeq" id="WP_066544964.1">
    <property type="nucleotide sequence ID" value="NZ_MASJ01000014.1"/>
</dbReference>
<reference evidence="1 2" key="1">
    <citation type="submission" date="2016-07" db="EMBL/GenBank/DDBJ databases">
        <title>Caryophanon tenue genome sequencing.</title>
        <authorList>
            <person name="Verma A."/>
            <person name="Pal Y."/>
            <person name="Krishnamurthi S."/>
        </authorList>
    </citation>
    <scope>NUCLEOTIDE SEQUENCE [LARGE SCALE GENOMIC DNA]</scope>
    <source>
        <strain evidence="1 2">DSM 14152</strain>
    </source>
</reference>
<dbReference type="EMBL" id="MASJ01000014">
    <property type="protein sequence ID" value="OCS85416.1"/>
    <property type="molecule type" value="Genomic_DNA"/>
</dbReference>
<dbReference type="STRING" id="33978.A6M13_13340"/>
<name>A0A1C0YE00_9BACL</name>